<dbReference type="Proteomes" id="UP001432322">
    <property type="component" value="Unassembled WGS sequence"/>
</dbReference>
<evidence type="ECO:0000313" key="3">
    <source>
        <dbReference type="Proteomes" id="UP001432322"/>
    </source>
</evidence>
<dbReference type="AlphaFoldDB" id="A0AAV5WAL7"/>
<protein>
    <recommendedName>
        <fullName evidence="1">Piwi domain-containing protein</fullName>
    </recommendedName>
</protein>
<feature type="non-terminal residue" evidence="2">
    <location>
        <position position="1"/>
    </location>
</feature>
<keyword evidence="3" id="KW-1185">Reference proteome</keyword>
<reference evidence="2" key="1">
    <citation type="submission" date="2023-10" db="EMBL/GenBank/DDBJ databases">
        <title>Genome assembly of Pristionchus species.</title>
        <authorList>
            <person name="Yoshida K."/>
            <person name="Sommer R.J."/>
        </authorList>
    </citation>
    <scope>NUCLEOTIDE SEQUENCE</scope>
    <source>
        <strain evidence="2">RS5133</strain>
    </source>
</reference>
<dbReference type="InterPro" id="IPR012337">
    <property type="entry name" value="RNaseH-like_sf"/>
</dbReference>
<dbReference type="Gene3D" id="3.30.420.10">
    <property type="entry name" value="Ribonuclease H-like superfamily/Ribonuclease H"/>
    <property type="match status" value="1"/>
</dbReference>
<dbReference type="InterPro" id="IPR003165">
    <property type="entry name" value="Piwi"/>
</dbReference>
<dbReference type="SUPFAM" id="SSF53098">
    <property type="entry name" value="Ribonuclease H-like"/>
    <property type="match status" value="1"/>
</dbReference>
<accession>A0AAV5WAL7</accession>
<dbReference type="EMBL" id="BTSY01000005">
    <property type="protein sequence ID" value="GMT27450.1"/>
    <property type="molecule type" value="Genomic_DNA"/>
</dbReference>
<dbReference type="Gene3D" id="3.40.50.2300">
    <property type="match status" value="1"/>
</dbReference>
<dbReference type="GO" id="GO:0003676">
    <property type="term" value="F:nucleic acid binding"/>
    <property type="evidence" value="ECO:0007669"/>
    <property type="project" value="InterPro"/>
</dbReference>
<sequence>SMASPSIRSPSQINDAMGRLSVSNRLLTSNIYKTRTHTNEVFRYSVTVEKAFTKNNNQSVHVEISRSGGQDATRVPRSRICKAVMQLLSSEPSLSDFFFLYEGCEVMLSNAELTEFAVKKKIDPAHLKISDEDRRMHLKDADYIEIKIAPDGGLVDITAAVQASTEEDPHLATFYAMISRAFAPTGTFVGFRGGRLFDQRTLEDIKFGHQRCTGIVAGVRTIGDANKKFMAIDIDVTQGTFYKPQPVIASICERFGIRNLDSLKERYGNTDAMRTYEIYVRDMVVTVEESDRVFTICGLKWGEDNEGKRRVLLWQDVCDSAAQVGKYEGSLVVVEEMKMKDGRIVTHNHPLAALHVLPHTRVPKEKQEAEKPRPIDPDTRFRAINKARSDIGIDHQNEILKGFATEICPVPEKVPYVRLEAPEMFAARSERGREGEKKRLAVDEEKRKWNSSSDRFVKPVSIAYLNIFCDMQSFGNNNPAQIDMAYNFCSWYIDACKMKGIEISGEDKSLVNGLTNLEHKMSDFKKERDFETARRPDGVAPLIFMLYLGDRGHHDDLKLLERRYEILTQHVEPATVIKIMKKGKGPRDYTLHNIVQKTNEKCGGRNVEVVGKESTVLAAASNGKNAPATLVIGVDVAHPPPMNRYQKMRGMEPDPSMIGISSNALSANPMSFCGDYVPTVGRREYVPDDIMEKQGKYLVEMFYKNHHGRLPERIIYYRDGVDKGQYPRVTDEFDALMDGAKQFVNSLVPPRSSPFAPRETVVVCTKRHNARLFDVQRDRAYNPKAGTIVDTIIVSPYSPEFYLQAATAIIGTAKPLMCTVLKDGDREMMMYPREDLKELETLTHNLCYTHEICDSPVSLPEPVYNAHENAKRGMNNLKTDRQAINQRLSLDEINERLSTRGTLLEGIKYNA</sequence>
<dbReference type="PANTHER" id="PTHR22891">
    <property type="entry name" value="EUKARYOTIC TRANSLATION INITIATION FACTOR 2C"/>
    <property type="match status" value="1"/>
</dbReference>
<feature type="domain" description="Piwi" evidence="1">
    <location>
        <begin position="543"/>
        <end position="878"/>
    </location>
</feature>
<dbReference type="Pfam" id="PF02171">
    <property type="entry name" value="Piwi"/>
    <property type="match status" value="1"/>
</dbReference>
<evidence type="ECO:0000313" key="2">
    <source>
        <dbReference type="EMBL" id="GMT27450.1"/>
    </source>
</evidence>
<dbReference type="SMART" id="SM00950">
    <property type="entry name" value="Piwi"/>
    <property type="match status" value="1"/>
</dbReference>
<gene>
    <name evidence="2" type="ORF">PFISCL1PPCAC_18747</name>
</gene>
<dbReference type="InterPro" id="IPR036397">
    <property type="entry name" value="RNaseH_sf"/>
</dbReference>
<comment type="caution">
    <text evidence="2">The sequence shown here is derived from an EMBL/GenBank/DDBJ whole genome shotgun (WGS) entry which is preliminary data.</text>
</comment>
<organism evidence="2 3">
    <name type="scientific">Pristionchus fissidentatus</name>
    <dbReference type="NCBI Taxonomy" id="1538716"/>
    <lineage>
        <taxon>Eukaryota</taxon>
        <taxon>Metazoa</taxon>
        <taxon>Ecdysozoa</taxon>
        <taxon>Nematoda</taxon>
        <taxon>Chromadorea</taxon>
        <taxon>Rhabditida</taxon>
        <taxon>Rhabditina</taxon>
        <taxon>Diplogasteromorpha</taxon>
        <taxon>Diplogasteroidea</taxon>
        <taxon>Neodiplogasteridae</taxon>
        <taxon>Pristionchus</taxon>
    </lineage>
</organism>
<dbReference type="PROSITE" id="PS50822">
    <property type="entry name" value="PIWI"/>
    <property type="match status" value="1"/>
</dbReference>
<name>A0AAV5WAL7_9BILA</name>
<proteinExistence type="predicted"/>
<evidence type="ECO:0000259" key="1">
    <source>
        <dbReference type="PROSITE" id="PS50822"/>
    </source>
</evidence>